<dbReference type="EMBL" id="JADLQN010000001">
    <property type="protein sequence ID" value="MBF6353122.1"/>
    <property type="molecule type" value="Genomic_DNA"/>
</dbReference>
<accession>A0ABS0D3R2</accession>
<proteinExistence type="predicted"/>
<dbReference type="Pfam" id="PF02575">
    <property type="entry name" value="YbaB_DNA_bd"/>
    <property type="match status" value="1"/>
</dbReference>
<keyword evidence="3" id="KW-1185">Reference proteome</keyword>
<comment type="caution">
    <text evidence="2">The sequence shown here is derived from an EMBL/GenBank/DDBJ whole genome shotgun (WGS) entry which is preliminary data.</text>
</comment>
<dbReference type="SUPFAM" id="SSF82607">
    <property type="entry name" value="YbaB-like"/>
    <property type="match status" value="1"/>
</dbReference>
<gene>
    <name evidence="2" type="ORF">IU449_00915</name>
</gene>
<evidence type="ECO:0000313" key="3">
    <source>
        <dbReference type="Proteomes" id="UP000707731"/>
    </source>
</evidence>
<evidence type="ECO:0000313" key="2">
    <source>
        <dbReference type="EMBL" id="MBF6353122.1"/>
    </source>
</evidence>
<feature type="region of interest" description="Disordered" evidence="1">
    <location>
        <begin position="121"/>
        <end position="163"/>
    </location>
</feature>
<reference evidence="2 3" key="1">
    <citation type="submission" date="2020-10" db="EMBL/GenBank/DDBJ databases">
        <title>Identification of Nocardia species via Next-generation sequencing and recognition of intraspecies genetic diversity.</title>
        <authorList>
            <person name="Li P."/>
            <person name="Li P."/>
            <person name="Lu B."/>
        </authorList>
    </citation>
    <scope>NUCLEOTIDE SEQUENCE [LARGE SCALE GENOMIC DNA]</scope>
    <source>
        <strain evidence="2 3">BJ06-0143</strain>
    </source>
</reference>
<protein>
    <submittedName>
        <fullName evidence="2">YbaB/EbfC family nucleoid-associated protein</fullName>
    </submittedName>
</protein>
<dbReference type="Gene3D" id="3.30.1310.10">
    <property type="entry name" value="Nucleoid-associated protein YbaB-like domain"/>
    <property type="match status" value="1"/>
</dbReference>
<dbReference type="InterPro" id="IPR004401">
    <property type="entry name" value="YbaB/EbfC"/>
</dbReference>
<evidence type="ECO:0000256" key="1">
    <source>
        <dbReference type="SAM" id="MobiDB-lite"/>
    </source>
</evidence>
<dbReference type="RefSeq" id="WP_195000077.1">
    <property type="nucleotide sequence ID" value="NZ_JADLQN010000001.1"/>
</dbReference>
<dbReference type="InterPro" id="IPR036894">
    <property type="entry name" value="YbaB-like_sf"/>
</dbReference>
<name>A0ABS0D3R2_9NOCA</name>
<feature type="compositionally biased region" description="Pro residues" evidence="1">
    <location>
        <begin position="130"/>
        <end position="141"/>
    </location>
</feature>
<organism evidence="2 3">
    <name type="scientific">Nocardia higoensis</name>
    <dbReference type="NCBI Taxonomy" id="228599"/>
    <lineage>
        <taxon>Bacteria</taxon>
        <taxon>Bacillati</taxon>
        <taxon>Actinomycetota</taxon>
        <taxon>Actinomycetes</taxon>
        <taxon>Mycobacteriales</taxon>
        <taxon>Nocardiaceae</taxon>
        <taxon>Nocardia</taxon>
    </lineage>
</organism>
<sequence>MTGQPTVNERLRADMAALVEGLGEQFRGIAELQQRRAQLTETVTACEQRIEVTVNADGILIATKLADDVLDLTLEEIAAGVTAAAQAAAAKVAARSRELMQPLLERKNALPKLSDIIEGAPDLGSLLPTAPAPPLTPPDPNRWPGNDDPDAHARRSVVADNDD</sequence>
<dbReference type="Proteomes" id="UP000707731">
    <property type="component" value="Unassembled WGS sequence"/>
</dbReference>